<dbReference type="InterPro" id="IPR047150">
    <property type="entry name" value="SGT"/>
</dbReference>
<sequence length="397" mass="40650">MSSATAQKRAAFSILAFLDESLSSGAVKADDVESIQVASQCIGEAFGVSLDDEQDKRAYSLNRSLAQVLDEAASSSTAAAAAPKEASDDDKKEAEAAKGRGNQLMAKKDYQGAVAAYSDAIAKDARNPVYYSNRAAAHSSLQDFKQAVSDARDALAIDPSFSKAYSRLGHALFSIGEYAEAVEAYEKGLELDPANATMKSSLATARTRLGADKKDGEGSGAPAAGEGSVSSPRGAPARGAGAGGIPGFPGMGGGMPDLASMMNNPAIMNRAQSLMQNGGMEQIMNNPCVSVSLPRLERLSLEGWTSTPSAPPLVLPSSVVLTLSRSLHRMMQRMMNGMGGGGGGAGGMPDINELMQDPTMRRMAEQFGSAMGGGAGGAGGRGGQGGQGGEGNGNMYS</sequence>
<comment type="caution">
    <text evidence="7">The sequence shown here is derived from an EMBL/GenBank/DDBJ whole genome shotgun (WGS) entry which is preliminary data.</text>
</comment>
<dbReference type="SUPFAM" id="SSF48452">
    <property type="entry name" value="TPR-like"/>
    <property type="match status" value="1"/>
</dbReference>
<dbReference type="PANTHER" id="PTHR45831:SF2">
    <property type="entry name" value="LD24721P"/>
    <property type="match status" value="1"/>
</dbReference>
<dbReference type="InterPro" id="IPR011990">
    <property type="entry name" value="TPR-like_helical_dom_sf"/>
</dbReference>
<dbReference type="GO" id="GO:0016020">
    <property type="term" value="C:membrane"/>
    <property type="evidence" value="ECO:0007669"/>
    <property type="project" value="TreeGrafter"/>
</dbReference>
<evidence type="ECO:0000259" key="6">
    <source>
        <dbReference type="Pfam" id="PF16546"/>
    </source>
</evidence>
<feature type="region of interest" description="Disordered" evidence="5">
    <location>
        <begin position="370"/>
        <end position="397"/>
    </location>
</feature>
<dbReference type="InterPro" id="IPR032374">
    <property type="entry name" value="SGTA_dimer"/>
</dbReference>
<evidence type="ECO:0000256" key="1">
    <source>
        <dbReference type="ARBA" id="ARBA00008175"/>
    </source>
</evidence>
<dbReference type="Proteomes" id="UP000311382">
    <property type="component" value="Unassembled WGS sequence"/>
</dbReference>
<dbReference type="SMART" id="SM00028">
    <property type="entry name" value="TPR"/>
    <property type="match status" value="3"/>
</dbReference>
<evidence type="ECO:0000313" key="8">
    <source>
        <dbReference type="Proteomes" id="UP000311382"/>
    </source>
</evidence>
<evidence type="ECO:0000313" key="7">
    <source>
        <dbReference type="EMBL" id="TNY20929.1"/>
    </source>
</evidence>
<name>A0A5C5FX80_9BASI</name>
<dbReference type="PANTHER" id="PTHR45831">
    <property type="entry name" value="LD24721P"/>
    <property type="match status" value="1"/>
</dbReference>
<accession>A0A5C5FX80</accession>
<dbReference type="STRING" id="5288.A0A5C5FX80"/>
<dbReference type="GO" id="GO:0072380">
    <property type="term" value="C:TRC complex"/>
    <property type="evidence" value="ECO:0007669"/>
    <property type="project" value="TreeGrafter"/>
</dbReference>
<organism evidence="7 8">
    <name type="scientific">Rhodotorula diobovata</name>
    <dbReference type="NCBI Taxonomy" id="5288"/>
    <lineage>
        <taxon>Eukaryota</taxon>
        <taxon>Fungi</taxon>
        <taxon>Dikarya</taxon>
        <taxon>Basidiomycota</taxon>
        <taxon>Pucciniomycotina</taxon>
        <taxon>Microbotryomycetes</taxon>
        <taxon>Sporidiobolales</taxon>
        <taxon>Sporidiobolaceae</taxon>
        <taxon>Rhodotorula</taxon>
    </lineage>
</organism>
<comment type="similarity">
    <text evidence="1">Belongs to the SGT family.</text>
</comment>
<dbReference type="GO" id="GO:0006620">
    <property type="term" value="P:post-translational protein targeting to endoplasmic reticulum membrane"/>
    <property type="evidence" value="ECO:0007669"/>
    <property type="project" value="TreeGrafter"/>
</dbReference>
<dbReference type="PROSITE" id="PS50005">
    <property type="entry name" value="TPR"/>
    <property type="match status" value="1"/>
</dbReference>
<evidence type="ECO:0000256" key="4">
    <source>
        <dbReference type="PROSITE-ProRule" id="PRU00339"/>
    </source>
</evidence>
<dbReference type="PROSITE" id="PS50293">
    <property type="entry name" value="TPR_REGION"/>
    <property type="match status" value="1"/>
</dbReference>
<dbReference type="GO" id="GO:0060090">
    <property type="term" value="F:molecular adaptor activity"/>
    <property type="evidence" value="ECO:0007669"/>
    <property type="project" value="TreeGrafter"/>
</dbReference>
<dbReference type="Pfam" id="PF00515">
    <property type="entry name" value="TPR_1"/>
    <property type="match status" value="1"/>
</dbReference>
<keyword evidence="2" id="KW-0677">Repeat</keyword>
<dbReference type="Gene3D" id="1.20.5.420">
    <property type="entry name" value="Immunoglobulin FC, subunit C"/>
    <property type="match status" value="1"/>
</dbReference>
<evidence type="ECO:0000256" key="2">
    <source>
        <dbReference type="ARBA" id="ARBA00022737"/>
    </source>
</evidence>
<dbReference type="Pfam" id="PF13181">
    <property type="entry name" value="TPR_8"/>
    <property type="match status" value="1"/>
</dbReference>
<proteinExistence type="inferred from homology"/>
<dbReference type="Pfam" id="PF16546">
    <property type="entry name" value="SGTA_dimer"/>
    <property type="match status" value="1"/>
</dbReference>
<feature type="domain" description="SGTA homodimerisation" evidence="6">
    <location>
        <begin position="7"/>
        <end position="70"/>
    </location>
</feature>
<feature type="region of interest" description="Disordered" evidence="5">
    <location>
        <begin position="210"/>
        <end position="242"/>
    </location>
</feature>
<protein>
    <recommendedName>
        <fullName evidence="6">SGTA homodimerisation domain-containing protein</fullName>
    </recommendedName>
</protein>
<feature type="repeat" description="TPR" evidence="4">
    <location>
        <begin position="162"/>
        <end position="195"/>
    </location>
</feature>
<gene>
    <name evidence="7" type="ORF">DMC30DRAFT_364163</name>
</gene>
<dbReference type="Gene3D" id="1.25.40.10">
    <property type="entry name" value="Tetratricopeptide repeat domain"/>
    <property type="match status" value="1"/>
</dbReference>
<feature type="compositionally biased region" description="Low complexity" evidence="5">
    <location>
        <begin position="220"/>
        <end position="239"/>
    </location>
</feature>
<reference evidence="7 8" key="1">
    <citation type="submission" date="2019-03" db="EMBL/GenBank/DDBJ databases">
        <title>Rhodosporidium diobovatum UCD-FST 08-225 genome sequencing, assembly, and annotation.</title>
        <authorList>
            <person name="Fakankun I.U."/>
            <person name="Fristensky B."/>
            <person name="Levin D.B."/>
        </authorList>
    </citation>
    <scope>NUCLEOTIDE SEQUENCE [LARGE SCALE GENOMIC DNA]</scope>
    <source>
        <strain evidence="7 8">UCD-FST 08-225</strain>
    </source>
</reference>
<keyword evidence="8" id="KW-1185">Reference proteome</keyword>
<dbReference type="EMBL" id="SOZI01000054">
    <property type="protein sequence ID" value="TNY20929.1"/>
    <property type="molecule type" value="Genomic_DNA"/>
</dbReference>
<keyword evidence="3 4" id="KW-0802">TPR repeat</keyword>
<dbReference type="OrthoDB" id="2335338at2759"/>
<dbReference type="AlphaFoldDB" id="A0A5C5FX80"/>
<feature type="region of interest" description="Disordered" evidence="5">
    <location>
        <begin position="77"/>
        <end position="100"/>
    </location>
</feature>
<evidence type="ECO:0000256" key="3">
    <source>
        <dbReference type="ARBA" id="ARBA00022803"/>
    </source>
</evidence>
<dbReference type="InterPro" id="IPR019734">
    <property type="entry name" value="TPR_rpt"/>
</dbReference>
<feature type="compositionally biased region" description="Basic and acidic residues" evidence="5">
    <location>
        <begin position="85"/>
        <end position="98"/>
    </location>
</feature>
<evidence type="ECO:0000256" key="5">
    <source>
        <dbReference type="SAM" id="MobiDB-lite"/>
    </source>
</evidence>